<dbReference type="InterPro" id="IPR035500">
    <property type="entry name" value="NHR-like_dom_sf"/>
</dbReference>
<feature type="compositionally biased region" description="Basic and acidic residues" evidence="4">
    <location>
        <begin position="487"/>
        <end position="516"/>
    </location>
</feature>
<feature type="compositionally biased region" description="Polar residues" evidence="4">
    <location>
        <begin position="353"/>
        <end position="365"/>
    </location>
</feature>
<dbReference type="AlphaFoldDB" id="A0AAV2QGP4"/>
<keyword evidence="1" id="KW-0805">Transcription regulation</keyword>
<feature type="compositionally biased region" description="Low complexity" evidence="4">
    <location>
        <begin position="374"/>
        <end position="391"/>
    </location>
</feature>
<feature type="region of interest" description="Disordered" evidence="4">
    <location>
        <begin position="412"/>
        <end position="443"/>
    </location>
</feature>
<feature type="region of interest" description="Disordered" evidence="4">
    <location>
        <begin position="485"/>
        <end position="516"/>
    </location>
</feature>
<protein>
    <submittedName>
        <fullName evidence="5">Uncharacterized protein</fullName>
    </submittedName>
</protein>
<dbReference type="Gene3D" id="1.10.565.10">
    <property type="entry name" value="Retinoid X Receptor"/>
    <property type="match status" value="1"/>
</dbReference>
<evidence type="ECO:0000256" key="1">
    <source>
        <dbReference type="ARBA" id="ARBA00023015"/>
    </source>
</evidence>
<keyword evidence="3" id="KW-0675">Receptor</keyword>
<evidence type="ECO:0000256" key="4">
    <source>
        <dbReference type="SAM" id="MobiDB-lite"/>
    </source>
</evidence>
<gene>
    <name evidence="5" type="ORF">MNOR_LOCUS11471</name>
</gene>
<sequence>MDPDERRYKSQSHMSQQQQYLQSLPLQSRPFQGLNRVPGHPHPGLQREHASSIRPFLPLNIPQVPGSLNVPVPPIALNIPQPGRSIGTSESLRYLLNQKLSDEKMCASTSYPTMGENSPSSSRKRPLETESSTQNTSLPKQCILCRAQLYEGVHHLCPHKIKETRELGYDAEHLSHRSLLNSQNPGFSHGRKISDPTMMQASESIDFSSQYKNFDSFRNQPGDREHPLAFQVPKGKSTIAQHSEFQSSSTDAQHKASVANFLSSHLAAAAQLAHPTAGLMDSEVFSNILSQPRGMPLIPPGKEPQISNMINPDIASQIRNLQRSVKFGNSSSSHETEINALASGFGVQDKVSRSMNSSPQRSPRTSVDHRSSFDASQQSCNDSNDSNANNSDMWESCTSFISRISTGLTENISSTGMSASRDCSSPSYSEDSNSYSYQQSSDSFQYKSEEDMFNSAHTELLKDSPAPVNKREVPNVQDYAQAQSMKLKGDERDLEGQSGWESREGRHEQWELPHDSESWEELPDINTILEGIKIPDLLPHTPDKEGIADFLEPHEIGHLNHLIKSMSDAIFSITLPDTLLKEKGFTSLDYMDLHLNHMLRHFYFIFKNEEFICLSPPDQAELMKNCSVRASACMGFYTFDGESSSFIVPGLTSKNNHINLHISDLLEVYHPNIVRQVHKLFSAAAALDFDWPMGIICTNILMFTPVNVYIQELDKIDALRDKYVVLLLKYVKWKFGLKNTSIIFPQILKLLDALLRMSDSNEASPLKYASDDILAIEERLATFTMEAMPFKDTSEPRDSSKRLDSISLKDLQYRLCHAILGNIIQSMHEKANGDDKILSYESLYITFESDKFSRNWVRSKSDSPVVADATPVIPEERGMNKGLDSSMERSMERNMDINMGSGMERNMVDRSMERNMERTVESGPPCESDTVKSIAWLSEFVKNATNTDKNSSIAASIRDQVDVIQIRKLIDKLYNQK</sequence>
<dbReference type="Proteomes" id="UP001497623">
    <property type="component" value="Unassembled WGS sequence"/>
</dbReference>
<dbReference type="EMBL" id="CAXKWB010006042">
    <property type="protein sequence ID" value="CAL4081105.1"/>
    <property type="molecule type" value="Genomic_DNA"/>
</dbReference>
<reference evidence="5 6" key="1">
    <citation type="submission" date="2024-05" db="EMBL/GenBank/DDBJ databases">
        <authorList>
            <person name="Wallberg A."/>
        </authorList>
    </citation>
    <scope>NUCLEOTIDE SEQUENCE [LARGE SCALE GENOMIC DNA]</scope>
</reference>
<feature type="compositionally biased region" description="Polar residues" evidence="4">
    <location>
        <begin position="108"/>
        <end position="121"/>
    </location>
</feature>
<comment type="caution">
    <text evidence="5">The sequence shown here is derived from an EMBL/GenBank/DDBJ whole genome shotgun (WGS) entry which is preliminary data.</text>
</comment>
<keyword evidence="2" id="KW-0804">Transcription</keyword>
<accession>A0AAV2QGP4</accession>
<feature type="compositionally biased region" description="Low complexity" evidence="4">
    <location>
        <begin position="11"/>
        <end position="28"/>
    </location>
</feature>
<feature type="compositionally biased region" description="Low complexity" evidence="4">
    <location>
        <begin position="420"/>
        <end position="443"/>
    </location>
</feature>
<keyword evidence="6" id="KW-1185">Reference proteome</keyword>
<feature type="region of interest" description="Disordered" evidence="4">
    <location>
        <begin position="348"/>
        <end position="391"/>
    </location>
</feature>
<evidence type="ECO:0000313" key="5">
    <source>
        <dbReference type="EMBL" id="CAL4081105.1"/>
    </source>
</evidence>
<name>A0AAV2QGP4_MEGNR</name>
<evidence type="ECO:0000313" key="6">
    <source>
        <dbReference type="Proteomes" id="UP001497623"/>
    </source>
</evidence>
<feature type="region of interest" description="Disordered" evidence="4">
    <location>
        <begin position="1"/>
        <end position="49"/>
    </location>
</feature>
<organism evidence="5 6">
    <name type="scientific">Meganyctiphanes norvegica</name>
    <name type="common">Northern krill</name>
    <name type="synonym">Thysanopoda norvegica</name>
    <dbReference type="NCBI Taxonomy" id="48144"/>
    <lineage>
        <taxon>Eukaryota</taxon>
        <taxon>Metazoa</taxon>
        <taxon>Ecdysozoa</taxon>
        <taxon>Arthropoda</taxon>
        <taxon>Crustacea</taxon>
        <taxon>Multicrustacea</taxon>
        <taxon>Malacostraca</taxon>
        <taxon>Eumalacostraca</taxon>
        <taxon>Eucarida</taxon>
        <taxon>Euphausiacea</taxon>
        <taxon>Euphausiidae</taxon>
        <taxon>Meganyctiphanes</taxon>
    </lineage>
</organism>
<feature type="region of interest" description="Disordered" evidence="4">
    <location>
        <begin position="108"/>
        <end position="136"/>
    </location>
</feature>
<proteinExistence type="predicted"/>
<evidence type="ECO:0000256" key="3">
    <source>
        <dbReference type="ARBA" id="ARBA00023170"/>
    </source>
</evidence>
<evidence type="ECO:0000256" key="2">
    <source>
        <dbReference type="ARBA" id="ARBA00023163"/>
    </source>
</evidence>
<dbReference type="SUPFAM" id="SSF48508">
    <property type="entry name" value="Nuclear receptor ligand-binding domain"/>
    <property type="match status" value="1"/>
</dbReference>